<sequence length="65" mass="7150">MQKLIICLLGLKGGSGKSTTARMLATAYAEAGLSVKIADFDVWQQTACERRYRSLRDNDGCEQPL</sequence>
<dbReference type="Gene3D" id="3.40.50.300">
    <property type="entry name" value="P-loop containing nucleotide triphosphate hydrolases"/>
    <property type="match status" value="1"/>
</dbReference>
<name>A0A0M7ANX3_9HYPH</name>
<dbReference type="AlphaFoldDB" id="A0A0M7ANX3"/>
<dbReference type="SUPFAM" id="SSF52540">
    <property type="entry name" value="P-loop containing nucleoside triphosphate hydrolases"/>
    <property type="match status" value="1"/>
</dbReference>
<dbReference type="RefSeq" id="WP_082429204.1">
    <property type="nucleotide sequence ID" value="NZ_CXWD01000021.1"/>
</dbReference>
<dbReference type="InterPro" id="IPR027417">
    <property type="entry name" value="P-loop_NTPase"/>
</dbReference>
<dbReference type="EMBL" id="CXWD01000021">
    <property type="protein sequence ID" value="CTQ75483.1"/>
    <property type="molecule type" value="Genomic_DNA"/>
</dbReference>
<keyword evidence="3" id="KW-1185">Reference proteome</keyword>
<protein>
    <submittedName>
        <fullName evidence="2">Septum formation inhibitor-activating ATPase</fullName>
    </submittedName>
</protein>
<feature type="domain" description="CobQ/CobB/MinD/ParA nucleotide binding" evidence="1">
    <location>
        <begin position="6"/>
        <end position="42"/>
    </location>
</feature>
<dbReference type="Proteomes" id="UP000053235">
    <property type="component" value="Unassembled WGS sequence"/>
</dbReference>
<proteinExistence type="predicted"/>
<evidence type="ECO:0000313" key="2">
    <source>
        <dbReference type="EMBL" id="CTQ75483.1"/>
    </source>
</evidence>
<organism evidence="2 3">
    <name type="scientific">Roseibium alexandrii</name>
    <dbReference type="NCBI Taxonomy" id="388408"/>
    <lineage>
        <taxon>Bacteria</taxon>
        <taxon>Pseudomonadati</taxon>
        <taxon>Pseudomonadota</taxon>
        <taxon>Alphaproteobacteria</taxon>
        <taxon>Hyphomicrobiales</taxon>
        <taxon>Stappiaceae</taxon>
        <taxon>Roseibium</taxon>
    </lineage>
</organism>
<evidence type="ECO:0000313" key="3">
    <source>
        <dbReference type="Proteomes" id="UP000053235"/>
    </source>
</evidence>
<evidence type="ECO:0000259" key="1">
    <source>
        <dbReference type="Pfam" id="PF01656"/>
    </source>
</evidence>
<gene>
    <name evidence="2" type="ORF">LAX5112_04254</name>
</gene>
<reference evidence="3" key="1">
    <citation type="submission" date="2015-07" db="EMBL/GenBank/DDBJ databases">
        <authorList>
            <person name="Rodrigo-Torres Lidia"/>
            <person name="Arahal R.David."/>
        </authorList>
    </citation>
    <scope>NUCLEOTIDE SEQUENCE [LARGE SCALE GENOMIC DNA]</scope>
    <source>
        <strain evidence="3">CECT 5112</strain>
    </source>
</reference>
<accession>A0A0M7ANX3</accession>
<dbReference type="STRING" id="388408.LAX5112_04254"/>
<dbReference type="Pfam" id="PF01656">
    <property type="entry name" value="CbiA"/>
    <property type="match status" value="1"/>
</dbReference>
<dbReference type="InterPro" id="IPR002586">
    <property type="entry name" value="CobQ/CobB/MinD/ParA_Nub-bd_dom"/>
</dbReference>